<sequence>MGEKNVFDQCLVAFVIGRTLSDAAASSIRDEIRQHGGEILEPNEDGTLRVSEATHIIANSSEFSQYMEAMAMMLPVVTETWVRHSLVRGRQCPIRPYSPDPRMFFGSVVVTSGNDIPDSDREAIAGAVSAMGGSENREITRTTTHVCALSMDDPKCQIVMQRQLKKVKIVLPHWFDDCFKLGKRIDETPYLLPDPPILRERPEDEVKIPATGHLVGATSPHPDYMPEPDANRSARVPLLVFQNAKVYFSDDLQLKDRLRAILTDLIRNGQGRVVADDQECDWFICQYRSGPKYVRAAQAGKEVGNLSWIYHLITYNDWTSPLQRLLHYPIPQEGIPGFENMRITVSNYGGEARIYLENLIRAAGATFTRTMTGENTHLITARNNSEKCEAAKDWSINMINHLWLEESYARCQVQPLTVEKYTCFPPRTNLGEVIGQTFLDEEKMRAIYYPGGEHRLDAKGKRKRKILDEAHKNAKEHGPAAGVVIGRQEHRDFDVMRDSPDSYEAKTTKAFGLPAPPKDKLDLSTPTRGSPHPPRLGKENDNPAILSSGSRSAKANANARIHGLSEDILLYEKEKKRTGRGGLWGGKRAAAEVDKQLTLARSSSPSMRQEEGGVDEESNRPSKRARPSLPSIEYRICVTGWNRWVNNKKAEDADRKKLREMGIQIVTEKQHSDYLVAPHMVRTVKFLIHLSRGVPILDASFLEKCLETGELQDFDAFKLKDKTNERRFKVKLTEAIARARANKGKLLYRIPIYCTEDILHGYESYQLIAETNGAIFKIFRARSGTTIKPTTAEQDGGAPPEPVYLITTGTAKEKSLWSKFEKMAEEGHMKPLVMKSDWLLDVGMRQQVFFDEDYLARNAFGK</sequence>
<accession>A0AAD5RUU0</accession>
<evidence type="ECO:0000256" key="1">
    <source>
        <dbReference type="SAM" id="MobiDB-lite"/>
    </source>
</evidence>
<dbReference type="Pfam" id="PF16770">
    <property type="entry name" value="RTT107_BRCT_5"/>
    <property type="match status" value="1"/>
</dbReference>
<evidence type="ECO:0000313" key="4">
    <source>
        <dbReference type="Proteomes" id="UP001201980"/>
    </source>
</evidence>
<dbReference type="Pfam" id="PF12738">
    <property type="entry name" value="PTCB-BRCT"/>
    <property type="match status" value="1"/>
</dbReference>
<dbReference type="CDD" id="cd18438">
    <property type="entry name" value="BRCT_BRC1_like_rpt4"/>
    <property type="match status" value="1"/>
</dbReference>
<dbReference type="GO" id="GO:0005634">
    <property type="term" value="C:nucleus"/>
    <property type="evidence" value="ECO:0007669"/>
    <property type="project" value="TreeGrafter"/>
</dbReference>
<feature type="region of interest" description="Disordered" evidence="1">
    <location>
        <begin position="599"/>
        <end position="626"/>
    </location>
</feature>
<dbReference type="InterPro" id="IPR053036">
    <property type="entry name" value="CellCycle_DNARepair_Reg"/>
</dbReference>
<dbReference type="AlphaFoldDB" id="A0AAD5RUU0"/>
<dbReference type="PANTHER" id="PTHR47667:SF1">
    <property type="entry name" value="REGULATOR OF TY1 TRANSPOSITION PROTEIN 107"/>
    <property type="match status" value="1"/>
</dbReference>
<dbReference type="InterPro" id="IPR001357">
    <property type="entry name" value="BRCT_dom"/>
</dbReference>
<proteinExistence type="predicted"/>
<organism evidence="3 4">
    <name type="scientific">Zalerion maritima</name>
    <dbReference type="NCBI Taxonomy" id="339359"/>
    <lineage>
        <taxon>Eukaryota</taxon>
        <taxon>Fungi</taxon>
        <taxon>Dikarya</taxon>
        <taxon>Ascomycota</taxon>
        <taxon>Pezizomycotina</taxon>
        <taxon>Sordariomycetes</taxon>
        <taxon>Lulworthiomycetidae</taxon>
        <taxon>Lulworthiales</taxon>
        <taxon>Lulworthiaceae</taxon>
        <taxon>Zalerion</taxon>
    </lineage>
</organism>
<dbReference type="CDD" id="cd18439">
    <property type="entry name" value="BRCT_BRC1_like_rpt6"/>
    <property type="match status" value="1"/>
</dbReference>
<dbReference type="Gene3D" id="3.40.50.10190">
    <property type="entry name" value="BRCT domain"/>
    <property type="match status" value="4"/>
</dbReference>
<dbReference type="GO" id="GO:1990683">
    <property type="term" value="P:DNA double-strand break attachment to nuclear envelope"/>
    <property type="evidence" value="ECO:0007669"/>
    <property type="project" value="TreeGrafter"/>
</dbReference>
<dbReference type="SMART" id="SM00292">
    <property type="entry name" value="BRCT"/>
    <property type="match status" value="5"/>
</dbReference>
<dbReference type="Pfam" id="PF00533">
    <property type="entry name" value="BRCT"/>
    <property type="match status" value="1"/>
</dbReference>
<evidence type="ECO:0000259" key="2">
    <source>
        <dbReference type="PROSITE" id="PS50172"/>
    </source>
</evidence>
<dbReference type="SUPFAM" id="SSF52113">
    <property type="entry name" value="BRCT domain"/>
    <property type="match status" value="4"/>
</dbReference>
<dbReference type="PANTHER" id="PTHR47667">
    <property type="entry name" value="REGULATOR OF TY1 TRANSPOSITION PROTEIN 107"/>
    <property type="match status" value="1"/>
</dbReference>
<feature type="region of interest" description="Disordered" evidence="1">
    <location>
        <begin position="498"/>
        <end position="553"/>
    </location>
</feature>
<dbReference type="GO" id="GO:0006302">
    <property type="term" value="P:double-strand break repair"/>
    <property type="evidence" value="ECO:0007669"/>
    <property type="project" value="TreeGrafter"/>
</dbReference>
<dbReference type="CDD" id="cd18437">
    <property type="entry name" value="BRCT_BRC1_like_rpt3"/>
    <property type="match status" value="1"/>
</dbReference>
<dbReference type="FunFam" id="3.40.50.10190:FF:000048">
    <property type="entry name" value="DNA repair protein Rtt107"/>
    <property type="match status" value="1"/>
</dbReference>
<dbReference type="EMBL" id="JAKWBI020000047">
    <property type="protein sequence ID" value="KAJ2904684.1"/>
    <property type="molecule type" value="Genomic_DNA"/>
</dbReference>
<dbReference type="CDD" id="cd18436">
    <property type="entry name" value="BRCT_BRC1_like_rpt2"/>
    <property type="match status" value="1"/>
</dbReference>
<feature type="compositionally biased region" description="Basic and acidic residues" evidence="1">
    <location>
        <begin position="498"/>
        <end position="507"/>
    </location>
</feature>
<feature type="domain" description="BRCT" evidence="2">
    <location>
        <begin position="655"/>
        <end position="719"/>
    </location>
</feature>
<comment type="caution">
    <text evidence="3">The sequence shown here is derived from an EMBL/GenBank/DDBJ whole genome shotgun (WGS) entry which is preliminary data.</text>
</comment>
<feature type="domain" description="BRCT" evidence="2">
    <location>
        <begin position="338"/>
        <end position="410"/>
    </location>
</feature>
<keyword evidence="4" id="KW-1185">Reference proteome</keyword>
<evidence type="ECO:0000313" key="3">
    <source>
        <dbReference type="EMBL" id="KAJ2904684.1"/>
    </source>
</evidence>
<dbReference type="GO" id="GO:0035361">
    <property type="term" value="C:Cul8-RING ubiquitin ligase complex"/>
    <property type="evidence" value="ECO:0007669"/>
    <property type="project" value="TreeGrafter"/>
</dbReference>
<dbReference type="PROSITE" id="PS50172">
    <property type="entry name" value="BRCT"/>
    <property type="match status" value="4"/>
</dbReference>
<protein>
    <submittedName>
        <fullName evidence="3">Brct domain-containing protein</fullName>
    </submittedName>
</protein>
<feature type="domain" description="BRCT" evidence="2">
    <location>
        <begin position="11"/>
        <end position="99"/>
    </location>
</feature>
<dbReference type="Proteomes" id="UP001201980">
    <property type="component" value="Unassembled WGS sequence"/>
</dbReference>
<feature type="domain" description="BRCT" evidence="2">
    <location>
        <begin position="99"/>
        <end position="192"/>
    </location>
</feature>
<name>A0AAD5RUU0_9PEZI</name>
<dbReference type="InterPro" id="IPR036420">
    <property type="entry name" value="BRCT_dom_sf"/>
</dbReference>
<gene>
    <name evidence="3" type="ORF">MKZ38_007425</name>
</gene>
<reference evidence="3" key="1">
    <citation type="submission" date="2022-07" db="EMBL/GenBank/DDBJ databases">
        <title>Draft genome sequence of Zalerion maritima ATCC 34329, a (micro)plastics degrading marine fungus.</title>
        <authorList>
            <person name="Paco A."/>
            <person name="Goncalves M.F.M."/>
            <person name="Rocha-Santos T.A.P."/>
            <person name="Alves A."/>
        </authorList>
    </citation>
    <scope>NUCLEOTIDE SEQUENCE</scope>
    <source>
        <strain evidence="3">ATCC 34329</strain>
    </source>
</reference>